<dbReference type="InterPro" id="IPR011576">
    <property type="entry name" value="Pyridox_Oxase_N"/>
</dbReference>
<dbReference type="Gene3D" id="2.30.110.10">
    <property type="entry name" value="Electron Transport, Fmn-binding Protein, Chain A"/>
    <property type="match status" value="1"/>
</dbReference>
<sequence>MVMTDEMMKAVENDLVFFATSTADGVPNVVPIGFAKPIDSEHILIVDNYMHKTHENLEKNPEAALVVKDAKKCPYQFKGKVEIFESGKIFDDAVEWVTNVMSKQPKAAMLMTVEKIYSVQPGPDAGKQVD</sequence>
<proteinExistence type="predicted"/>
<keyword evidence="3" id="KW-1185">Reference proteome</keyword>
<evidence type="ECO:0000259" key="1">
    <source>
        <dbReference type="Pfam" id="PF01243"/>
    </source>
</evidence>
<protein>
    <recommendedName>
        <fullName evidence="1">Pyridoxamine 5'-phosphate oxidase N-terminal domain-containing protein</fullName>
    </recommendedName>
</protein>
<evidence type="ECO:0000313" key="3">
    <source>
        <dbReference type="Proteomes" id="UP000094707"/>
    </source>
</evidence>
<dbReference type="GeneID" id="30413192"/>
<dbReference type="STRING" id="118062.MCBB_2358"/>
<dbReference type="PANTHER" id="PTHR40660:SF1">
    <property type="entry name" value="5'-PHOSPHATE OXIDASE PUTATIVE DOMAIN-CONTAINING PROTEIN-RELATED"/>
    <property type="match status" value="1"/>
</dbReference>
<dbReference type="SUPFAM" id="SSF50475">
    <property type="entry name" value="FMN-binding split barrel"/>
    <property type="match status" value="1"/>
</dbReference>
<evidence type="ECO:0000313" key="2">
    <source>
        <dbReference type="EMBL" id="SCG86894.1"/>
    </source>
</evidence>
<dbReference type="PANTHER" id="PTHR40660">
    <property type="entry name" value="5'-PHOSPHATE OXIDASE PUTATIVE DOMAIN-CONTAINING PROTEIN-RELATED"/>
    <property type="match status" value="1"/>
</dbReference>
<gene>
    <name evidence="2" type="ORF">MCBB_2358</name>
</gene>
<name>A0A1D3L5J7_9EURY</name>
<dbReference type="EMBL" id="LT607756">
    <property type="protein sequence ID" value="SCG86894.1"/>
    <property type="molecule type" value="Genomic_DNA"/>
</dbReference>
<dbReference type="InterPro" id="IPR012349">
    <property type="entry name" value="Split_barrel_FMN-bd"/>
</dbReference>
<dbReference type="AlphaFoldDB" id="A0A1D3L5J7"/>
<reference evidence="2 3" key="1">
    <citation type="submission" date="2016-08" db="EMBL/GenBank/DDBJ databases">
        <authorList>
            <person name="Seilhamer J.J."/>
        </authorList>
    </citation>
    <scope>NUCLEOTIDE SEQUENCE [LARGE SCALE GENOMIC DNA]</scope>
    <source>
        <strain evidence="2">Buetzberg</strain>
    </source>
</reference>
<organism evidence="2 3">
    <name type="scientific">Methanobacterium congolense</name>
    <dbReference type="NCBI Taxonomy" id="118062"/>
    <lineage>
        <taxon>Archaea</taxon>
        <taxon>Methanobacteriati</taxon>
        <taxon>Methanobacteriota</taxon>
        <taxon>Methanomada group</taxon>
        <taxon>Methanobacteria</taxon>
        <taxon>Methanobacteriales</taxon>
        <taxon>Methanobacteriaceae</taxon>
        <taxon>Methanobacterium</taxon>
    </lineage>
</organism>
<feature type="domain" description="Pyridoxamine 5'-phosphate oxidase N-terminal" evidence="1">
    <location>
        <begin position="4"/>
        <end position="119"/>
    </location>
</feature>
<dbReference type="OrthoDB" id="11359at2157"/>
<dbReference type="RefSeq" id="WP_071907914.1">
    <property type="nucleotide sequence ID" value="NZ_LT607756.1"/>
</dbReference>
<accession>A0A1D3L5J7</accession>
<dbReference type="Pfam" id="PF01243">
    <property type="entry name" value="PNPOx_N"/>
    <property type="match status" value="1"/>
</dbReference>
<dbReference type="Proteomes" id="UP000094707">
    <property type="component" value="Chromosome I"/>
</dbReference>
<dbReference type="KEGG" id="mcub:MCBB_2358"/>